<evidence type="ECO:0000259" key="2">
    <source>
        <dbReference type="Pfam" id="PF24802"/>
    </source>
</evidence>
<protein>
    <recommendedName>
        <fullName evidence="2">DUF7703 domain-containing protein</fullName>
    </recommendedName>
</protein>
<keyword evidence="1" id="KW-0472">Membrane</keyword>
<dbReference type="Pfam" id="PF24802">
    <property type="entry name" value="DUF7703"/>
    <property type="match status" value="1"/>
</dbReference>
<dbReference type="STRING" id="2070753.A0A3A2ZMC2"/>
<gene>
    <name evidence="3" type="ORF">PHISCL_07145</name>
</gene>
<accession>A0A3A2ZMC2</accession>
<feature type="domain" description="DUF7703" evidence="2">
    <location>
        <begin position="17"/>
        <end position="261"/>
    </location>
</feature>
<feature type="transmembrane region" description="Helical" evidence="1">
    <location>
        <begin position="20"/>
        <end position="43"/>
    </location>
</feature>
<name>A0A3A2ZMC2_9EURO</name>
<evidence type="ECO:0000256" key="1">
    <source>
        <dbReference type="SAM" id="Phobius"/>
    </source>
</evidence>
<keyword evidence="1" id="KW-0812">Transmembrane</keyword>
<dbReference type="PANTHER" id="PTHR37013">
    <property type="entry name" value="INTEGRAL MEMBRANE PROTEIN (AFU_ORTHOLOGUE AFUA_1G05950)-RELATED"/>
    <property type="match status" value="1"/>
</dbReference>
<comment type="caution">
    <text evidence="3">The sequence shown here is derived from an EMBL/GenBank/DDBJ whole genome shotgun (WGS) entry which is preliminary data.</text>
</comment>
<feature type="transmembrane region" description="Helical" evidence="1">
    <location>
        <begin position="201"/>
        <end position="222"/>
    </location>
</feature>
<dbReference type="Proteomes" id="UP000266188">
    <property type="component" value="Unassembled WGS sequence"/>
</dbReference>
<keyword evidence="4" id="KW-1185">Reference proteome</keyword>
<reference evidence="4" key="1">
    <citation type="submission" date="2017-02" db="EMBL/GenBank/DDBJ databases">
        <authorList>
            <person name="Tafer H."/>
            <person name="Lopandic K."/>
        </authorList>
    </citation>
    <scope>NUCLEOTIDE SEQUENCE [LARGE SCALE GENOMIC DNA]</scope>
    <source>
        <strain evidence="4">CBS 366.77</strain>
    </source>
</reference>
<dbReference type="OrthoDB" id="405906at2759"/>
<feature type="transmembrane region" description="Helical" evidence="1">
    <location>
        <begin position="116"/>
        <end position="143"/>
    </location>
</feature>
<feature type="transmembrane region" description="Helical" evidence="1">
    <location>
        <begin position="50"/>
        <end position="71"/>
    </location>
</feature>
<dbReference type="AlphaFoldDB" id="A0A3A2ZMC2"/>
<evidence type="ECO:0000313" key="4">
    <source>
        <dbReference type="Proteomes" id="UP000266188"/>
    </source>
</evidence>
<dbReference type="PANTHER" id="PTHR37013:SF3">
    <property type="entry name" value="INTEGRAL MEMBRANE PROTEIN (AFU_ORTHOLOGUE AFUA_1G05950)"/>
    <property type="match status" value="1"/>
</dbReference>
<sequence length="329" mass="36978">MSLENSGSTIGSEIPQFVSYIVTSLLSIALYNVIELTVLIFFTFNRRKGLYFWSLLIATWGIASYAVGFILKDFNLANSISYFYVTLIVFGWCAMVTGQSLVLFSRLHLIVRKRAILNLVLGMIILNVIILHIPTVVLCYGANSSQYKRFNIPYAVYERIQVTIFFVQELTISCLYVYETCRLLHTGGRLNDMHGVAGRTLLLHLIYVSIIVVLLDTAIIVLQFTGRYASQTAAKGFIYSVKLKLEFDILNRLVKLARRSSDSNSGFGYGYGSRYACSIDQLGDIQGSDDGAVRRRWSCPWNIFAIKVKHEIFGPAENGTRHGSQLVIA</sequence>
<evidence type="ECO:0000313" key="3">
    <source>
        <dbReference type="EMBL" id="RJE20504.1"/>
    </source>
</evidence>
<keyword evidence="1" id="KW-1133">Transmembrane helix</keyword>
<feature type="transmembrane region" description="Helical" evidence="1">
    <location>
        <begin position="83"/>
        <end position="104"/>
    </location>
</feature>
<dbReference type="InterPro" id="IPR056120">
    <property type="entry name" value="DUF7703"/>
</dbReference>
<proteinExistence type="predicted"/>
<dbReference type="EMBL" id="MVGC01000300">
    <property type="protein sequence ID" value="RJE20504.1"/>
    <property type="molecule type" value="Genomic_DNA"/>
</dbReference>
<organism evidence="3 4">
    <name type="scientific">Aspergillus sclerotialis</name>
    <dbReference type="NCBI Taxonomy" id="2070753"/>
    <lineage>
        <taxon>Eukaryota</taxon>
        <taxon>Fungi</taxon>
        <taxon>Dikarya</taxon>
        <taxon>Ascomycota</taxon>
        <taxon>Pezizomycotina</taxon>
        <taxon>Eurotiomycetes</taxon>
        <taxon>Eurotiomycetidae</taxon>
        <taxon>Eurotiales</taxon>
        <taxon>Aspergillaceae</taxon>
        <taxon>Aspergillus</taxon>
        <taxon>Aspergillus subgen. Polypaecilum</taxon>
    </lineage>
</organism>